<evidence type="ECO:0000256" key="4">
    <source>
        <dbReference type="ARBA" id="ARBA00022737"/>
    </source>
</evidence>
<reference evidence="11 12" key="1">
    <citation type="submission" date="2024-07" db="EMBL/GenBank/DDBJ databases">
        <title>Chromosome-level genome assembly of the water stick insect Ranatra chinensis (Heteroptera: Nepidae).</title>
        <authorList>
            <person name="Liu X."/>
        </authorList>
    </citation>
    <scope>NUCLEOTIDE SEQUENCE [LARGE SCALE GENOMIC DNA]</scope>
    <source>
        <strain evidence="11">Cailab_2021Rc</strain>
        <tissue evidence="11">Muscle</tissue>
    </source>
</reference>
<feature type="coiled-coil region" evidence="7">
    <location>
        <begin position="1792"/>
        <end position="1860"/>
    </location>
</feature>
<feature type="domain" description="EF-hand" evidence="9">
    <location>
        <begin position="4211"/>
        <end position="4246"/>
    </location>
</feature>
<evidence type="ECO:0000256" key="8">
    <source>
        <dbReference type="SAM" id="MobiDB-lite"/>
    </source>
</evidence>
<dbReference type="Gene3D" id="3.30.920.20">
    <property type="entry name" value="Gas2-like domain"/>
    <property type="match status" value="1"/>
</dbReference>
<dbReference type="PANTHER" id="PTHR23169:SF23">
    <property type="entry name" value="SHORT STOP, ISOFORM H"/>
    <property type="match status" value="1"/>
</dbReference>
<dbReference type="CDD" id="cd00176">
    <property type="entry name" value="SPEC"/>
    <property type="match status" value="13"/>
</dbReference>
<dbReference type="Pfam" id="PF17902">
    <property type="entry name" value="SH3_10"/>
    <property type="match status" value="1"/>
</dbReference>
<evidence type="ECO:0000256" key="5">
    <source>
        <dbReference type="ARBA" id="ARBA00022837"/>
    </source>
</evidence>
<dbReference type="InterPro" id="IPR036534">
    <property type="entry name" value="GAR_dom_sf"/>
</dbReference>
<evidence type="ECO:0000259" key="10">
    <source>
        <dbReference type="PROSITE" id="PS51460"/>
    </source>
</evidence>
<feature type="coiled-coil region" evidence="7">
    <location>
        <begin position="2689"/>
        <end position="2716"/>
    </location>
</feature>
<dbReference type="FunFam" id="1.20.58.60:FF:000101">
    <property type="entry name" value="Short stop, isoform K"/>
    <property type="match status" value="1"/>
</dbReference>
<dbReference type="Pfam" id="PF02187">
    <property type="entry name" value="GAS2"/>
    <property type="match status" value="1"/>
</dbReference>
<feature type="region of interest" description="Disordered" evidence="8">
    <location>
        <begin position="1431"/>
        <end position="1492"/>
    </location>
</feature>
<dbReference type="Gene3D" id="2.30.30.40">
    <property type="entry name" value="SH3 Domains"/>
    <property type="match status" value="1"/>
</dbReference>
<dbReference type="FunFam" id="1.20.58.60:FF:000042">
    <property type="entry name" value="Short stop, isoform N"/>
    <property type="match status" value="1"/>
</dbReference>
<feature type="compositionally biased region" description="Low complexity" evidence="8">
    <location>
        <begin position="1472"/>
        <end position="1483"/>
    </location>
</feature>
<dbReference type="FunFam" id="3.30.920.20:FF:000001">
    <property type="entry name" value="Microtubule-actin cross-linking factor 1"/>
    <property type="match status" value="1"/>
</dbReference>
<dbReference type="GO" id="GO:0005737">
    <property type="term" value="C:cytoplasm"/>
    <property type="evidence" value="ECO:0007669"/>
    <property type="project" value="UniProtKB-ARBA"/>
</dbReference>
<feature type="region of interest" description="Disordered" evidence="8">
    <location>
        <begin position="4088"/>
        <end position="4149"/>
    </location>
</feature>
<dbReference type="Pfam" id="PF00435">
    <property type="entry name" value="Spectrin"/>
    <property type="match status" value="16"/>
</dbReference>
<keyword evidence="3" id="KW-0597">Phosphoprotein</keyword>
<feature type="compositionally biased region" description="Basic and acidic residues" evidence="8">
    <location>
        <begin position="4088"/>
        <end position="4105"/>
    </location>
</feature>
<feature type="domain" description="EF-hand" evidence="9">
    <location>
        <begin position="4257"/>
        <end position="4282"/>
    </location>
</feature>
<evidence type="ECO:0000256" key="7">
    <source>
        <dbReference type="SAM" id="Coils"/>
    </source>
</evidence>
<gene>
    <name evidence="11" type="ORF">AAG570_007065</name>
</gene>
<dbReference type="InterPro" id="IPR043197">
    <property type="entry name" value="Plakin"/>
</dbReference>
<dbReference type="PROSITE" id="PS00018">
    <property type="entry name" value="EF_HAND_1"/>
    <property type="match status" value="1"/>
</dbReference>
<dbReference type="FunFam" id="1.20.58.60:FF:000040">
    <property type="entry name" value="Short stop, isoform N"/>
    <property type="match status" value="1"/>
</dbReference>
<sequence length="4414" mass="500248">MDAKHNVDLIEGEMRSSESAIQTIFQDDAALKPSNHPQYPDLHKKVTKLHQRWVALRSQLHSKLITRLASLSFPVVEERTVTRQTRTVLETRLVDTNTHFRSLQQAIDWCKAKLKQVQEADYGSDANGVKSELIHHQREHKEIDQFQSKVDHCVSAKSNFSGDELNLYTQLLNTLKKLYAELLSTSNKRLSDLETLLDFAQSAQAQMSWLSDKEQTEVARDWSDKDVNVPALEQYYESLMSELEKREVSVRNVMERGDLLLVQNHPGGKLVENVLSGLQAQWAHVLQLTLALETHIKTTAYYQQFYRDVRELEAWIDSRDELLNTTYSTSEFNLDEGERLLKGMQELREELNSRSGALSELAQRAQSVSPIKQRRLPVNRPIHVHAVCNYKQHNVDIEKNDRWLLHDNSALTKWRVSDTTGGPDTNVPGVVFLIPPPDREAADAVDRLRRQYERTLSLWQRKQLRMRQNMIFATIRVVRSWDLAQFVAMGADQRNAIRKALNEDAEKLLSEGDPSDPQLRRLRREMDEVNRLFDEFERRARQEEESKTAVRHLNEQMSSLQEALNEAEKTLNSRLSATVPRDVHSLEHMVIQHKDFETGLKSLTPEVDSVQATFRGVSRKSPALQSSIDSLIKQWNQLWNSSHLYVERLKCVEILLGALEESNSVVSELELKLTSFGDMPSDLKPLQNVSSSVASVRTSVEIITMRYLQIIIVGLSRERIRHDHSDLDRTDDDVNAITKRWNGLCSQLVERLRSCEAAYGLLENYGKTYQTEVTFIDEAYSKLNNLPPVTHAKHHIEPTKEKYKLCDDTLKQLLEWIAEVEDRLANQDVAQEDLDQLRNQINILKLIKEELDSQQRTVSNCLDQVRVVVSTGSEYLTRDEVNGLERNGKSLRNRYDKSNERTDKLLRRLGAANEELSKFNQWMDKSRRLLEDKERSVTSLNRAVDATDSAMTATRDFVSDVIAHQADLRFITMAAQKFFDESKEYLHQLNDFRTSLPSRLSHIEPVSASESAVRSAVTRTTADYRQLLSRANALADTLSGVGGRHKEYSQALDRFRQWFNTAEPRANKLISEPLAADPHALEEQLNRTKAMNSDFLSQGRLVDNLKQALEALLRSVEGQISPSETSQLEAPVKDCVERYDRVCSALAERCTALDTALVQSQGVEDALDSVISWLSTTENTLKGISRPASLHKERLDEQVREVRVLMSDIESHRMSVESVAEQARSLVASATNPRLAKRIETKMRDVLSRTMKRADFLAETSGLLTAFAGDSAELERWLGDTTEALSDATVVSSHARLDEISHQRDTKKEVVEKVLRDGRVLVAKKDVTDTSTVRDRIKSIETQWRELVSILDEKLRLGKARAEQTLAYEKLRDQVLAWLNNMETRVARLEPVAVHMDTIKKQAEELKPLLKEHRDYGLTIDKLFDVGNSLDTLARPESPSRRRSSVSPVKRSSVTMPLRRSSQDGSPSPTKSGYSITSPISPGGSSGFGSRRASQDAFHLEDLTVVQQELTEVNNRYSLLGVKLSDRQNEIDTTRDELRKAVDHLRSLDSFLDKVQRSLPRESLPATKEDADKTNKTIKGILEEMYEKQSLLESTKSGVNELVRRKATALGADVLTDQLADVVSRWKSLNDACKNRIQLLEDLKDLYDTHDNLNGWLNAKDKMMGALGPISSDPRMVQSQIQQVQVLREEFRAQQPQLTHLSEVADSVLNRASDSTGSDTTRLNGKVTSVVERWKQLVKRLDERAESLGAAVDSSREFDAGLMRLRDALQAISDQIDAIPLDKEPEEQLRKIQGCERQLEGVRSLLADAEAAGEGLCRVITDAATRAEIQAKLTAVAKQYNALQAKLDQRKAEIESMLKDGREFDATCARTLGWLSEELGSMTERLLVSADRDVLQQQLDMHEPIYKEVLSKEHEIIMLLDRARDRTGDVNASRQIENMKQQWDRLKREAVDRHTRLQTCMEHCRKYYRALESFIPWLSQAENKLDSLRPDSFTQRDVEKHLRDLSVWKKSGEFEHLRSLGETFLGACDIDKDVVKQELAAIKARWDKLNNDLLTRTSSVEEVARRLTELTDRVRDLGHSLQRCEDRLATHDALGGAANDPAMLHKLKGVKEDASALRKPLVALRQSAVELESQACDQGLGRSDLSDSVTALAERLDDLESRLDDRCTIMQSAAVAIAQFNERLKGLTTDLAGLEAELDSMKPPGRDVKTIRSQQDQISSFINKVARVGDDVNNLLGSADGLVDSGFSPDAVATRQSAESVARQLASIEERARAREEQLEATMNKLNEFKNDYDATIEDIDRANEDLKRLKPVGSEVDTIRSQQEEFSAFREGCVEPVGRAVEEVNRKGQALVQSAAGGVSTAQLEKDLERINDKWNTLKGKLNDRSRKLDVGLLQSGKFQEALDGLSKWLADTEEMVANQRPPSADYKVVKAQMQEQKFLKKMLLDRQGSMSSLVAMGEEVAKGAEASERAAVERQLRGLVTRFDALNECASARMTALEQAMAVAKEFQDRCVPVVEWLDRTEKKVKDMELVPTDEEKIQTRIREHDSLHNEILRKKPALSELTETGSQLMSLVGEDEATLVADRVQEMAERYSGLVEASEAVGQLLQASRSGLRHLVITYQQLQAWMEGMEQRLGKYRVLAVHREKLLAQMDDLADLTEEIANHQGDIDSTVDSGLELMKHISSDEAIQLKDKLDSLQRRYNELTTRGADLLKQTQEALPLVQQFHNAHSRLVDWMHGAESQLQSAEPREDEINRLEQDIQEFRPVLENINQIGPQLCSLSPGEGASTIEGLVTRDNRRFDAIAEQIQRKAERLHLSKQRSLEVLGDIDSLLEWFREVEAQLREAEPPSSEPHVIRLQLKEHKALNDDIASQKGRVRDVLLTGKKVLRESSLDDDASLMRDKMSDLRETMESVWGMSGDRLGALEQALGLAEHLLESHSDLVSWLTEMESHVRHLPLPAIRPDLIAQQQDRTEMLLQSIAEHKPMVDKLNKTGEALIKLVAEDEGARVQEMVDSDNARYTKLRADLKSRQETLEKALQESSQFSDKLEGMLRALASTADEVSSAEPVSAHVPKIRQQQKENQALIDDLHKREEAFNAVKRAAADVINKAPNAADPAIKDVKRKLERLSSLWEEVQEATRSRSKSLEEALAVAARFWAELQSVMSSLADLESSLSSQQPPAVRPHAIHQQQQVLQEIKAEIDQTKPEVEEVRRTGQSLMALCGEPDKPEVKKHIEDLDTAWDTVTALFAKREENLINAMEKAMEFHETLQDLLTFLEKSEDKFARLGPLGSDIGTVKQQIGELKAFKSEVDPHMVKVEALNRQAQELTERTSADQAAGLKESLTGVNARWEELHRGVAERNRQLENALLRLGQFQHALAELLAWIDATDRTLDQEIRAVAGDPQLLEVELAKLKVLANDIQAHQSSVDTLNDAGRQLIESSRGTLEASSTQEKLGSLNKRWRGLMDKAAARQTELEEALRDAQRFAAEIQDLLSWLGEVDGVIAASKPVGGLPETASEQLDRFMDVYNELESARPKVEAVLTTGQEYMKRSSGSSAANLQANLKTLKTRWDSVTARANDKKIKLEIALKEATEFHEALQSFVDWLTSAEKTLTNLKSVSRVLDTILEQIEEHKAFQKEVGAHRETMIQLDKKGTHLKYFSQKQDVILIKNLLISVQHRWERVVSKSAERTRALDHGYKEAKEFHDSWSSLMTWLSDTEVVLDEVAVEISAAANDPVRLKQRLNKHRETQKALAAKQPQYDATLRAGKVVRDRAPKSDEAALKAMVAQLKDKWNSVCAKAVDRQRKLEEALLYCGQFKDALEALLDWLKKTNKSLSEDSLVHGDLDTVNALMDQHKALEAELVNRAAQMDSVEKTGRELAGKAGPDGQAMRQQLEELASLWRDTNRLANQRSQRLETALKQAEELHKAVHMLLEWLSDAEMKLRFVDSLPDDELETRNQIAEHEKFMVEMRDKEHEKDDTVALAERILRIAHPDGAAVIRHWITIVTSRWEEVAAWARQRQERLAAHLRALLDLDNLLEELLAWLASLENTLATLEAEKLPDDIPTVQGLIVEHQEFMEKMAERQNEVDTVCKAKQQKPEKERKQSGLKSSRDNLGTLDRKGSRGSPGRDVPEAVPHIGPKFPPKGSKAAEPVFRTARARLLWDRWRGVWLMAWERQRRLQEHLRHLEELERLANFSWDGWRKRFLKFMNHKKSRLTDLFRKMDKNNDNLIPREDFIEGIIKTKFDTSRLEMGAVSDMFDHNSEGVIDWKEFIAALRPDWEDRRPLTEAEKIHDEVKRLVMLCTCRQKFRVFQVGEGKYRFGDSQKLRLVRILRSTVMVRVGGGWVALDEFLVKNDPCRAKGRTNIELREQFILADGVSQSMSAFKPKPSLAGQQASQRSVSTGSTQGPITKVI</sequence>
<dbReference type="InterPro" id="IPR002048">
    <property type="entry name" value="EF_hand_dom"/>
</dbReference>
<keyword evidence="12" id="KW-1185">Reference proteome</keyword>
<proteinExistence type="predicted"/>
<dbReference type="FunFam" id="1.20.58.60:FF:000050">
    <property type="entry name" value="Short stop, isoform N"/>
    <property type="match status" value="1"/>
</dbReference>
<feature type="domain" description="GAR" evidence="10">
    <location>
        <begin position="4287"/>
        <end position="4359"/>
    </location>
</feature>
<dbReference type="InterPro" id="IPR003108">
    <property type="entry name" value="GAR_dom"/>
</dbReference>
<accession>A0ABD0YGJ5</accession>
<feature type="coiled-coil region" evidence="7">
    <location>
        <begin position="2142"/>
        <end position="2197"/>
    </location>
</feature>
<organism evidence="11 12">
    <name type="scientific">Ranatra chinensis</name>
    <dbReference type="NCBI Taxonomy" id="642074"/>
    <lineage>
        <taxon>Eukaryota</taxon>
        <taxon>Metazoa</taxon>
        <taxon>Ecdysozoa</taxon>
        <taxon>Arthropoda</taxon>
        <taxon>Hexapoda</taxon>
        <taxon>Insecta</taxon>
        <taxon>Pterygota</taxon>
        <taxon>Neoptera</taxon>
        <taxon>Paraneoptera</taxon>
        <taxon>Hemiptera</taxon>
        <taxon>Heteroptera</taxon>
        <taxon>Panheteroptera</taxon>
        <taxon>Nepomorpha</taxon>
        <taxon>Nepidae</taxon>
        <taxon>Ranatrinae</taxon>
        <taxon>Ranatra</taxon>
    </lineage>
</organism>
<dbReference type="InterPro" id="IPR018159">
    <property type="entry name" value="Spectrin/alpha-actinin"/>
</dbReference>
<evidence type="ECO:0008006" key="13">
    <source>
        <dbReference type="Google" id="ProtNLM"/>
    </source>
</evidence>
<dbReference type="FunFam" id="1.20.58.60:FF:000044">
    <property type="entry name" value="Short stop, isoform K"/>
    <property type="match status" value="1"/>
</dbReference>
<dbReference type="PROSITE" id="PS50222">
    <property type="entry name" value="EF_HAND_2"/>
    <property type="match status" value="2"/>
</dbReference>
<feature type="compositionally biased region" description="Low complexity" evidence="8">
    <location>
        <begin position="1445"/>
        <end position="1454"/>
    </location>
</feature>
<evidence type="ECO:0000256" key="3">
    <source>
        <dbReference type="ARBA" id="ARBA00022553"/>
    </source>
</evidence>
<comment type="caution">
    <text evidence="11">The sequence shown here is derived from an EMBL/GenBank/DDBJ whole genome shotgun (WGS) entry which is preliminary data.</text>
</comment>
<evidence type="ECO:0000313" key="12">
    <source>
        <dbReference type="Proteomes" id="UP001558652"/>
    </source>
</evidence>
<dbReference type="SMART" id="SM00243">
    <property type="entry name" value="GAS2"/>
    <property type="match status" value="1"/>
</dbReference>
<feature type="coiled-coil region" evidence="7">
    <location>
        <begin position="2258"/>
        <end position="2310"/>
    </location>
</feature>
<dbReference type="InterPro" id="IPR018247">
    <property type="entry name" value="EF_Hand_1_Ca_BS"/>
</dbReference>
<name>A0ABD0YGJ5_9HEMI</name>
<feature type="coiled-coil region" evidence="7">
    <location>
        <begin position="881"/>
        <end position="943"/>
    </location>
</feature>
<keyword evidence="6" id="KW-0206">Cytoskeleton</keyword>
<keyword evidence="2" id="KW-0963">Cytoplasm</keyword>
<dbReference type="InterPro" id="IPR041615">
    <property type="entry name" value="Desmoplakin_SH3"/>
</dbReference>
<dbReference type="PANTHER" id="PTHR23169">
    <property type="entry name" value="ENVOPLAKIN"/>
    <property type="match status" value="1"/>
</dbReference>
<feature type="coiled-coil region" evidence="7">
    <location>
        <begin position="3076"/>
        <end position="3139"/>
    </location>
</feature>
<feature type="compositionally biased region" description="Polar residues" evidence="8">
    <location>
        <begin position="4392"/>
        <end position="4414"/>
    </location>
</feature>
<comment type="subcellular location">
    <subcellularLocation>
        <location evidence="1">Cytoplasm</location>
        <location evidence="1">Cytoskeleton</location>
    </subcellularLocation>
</comment>
<dbReference type="FunFam" id="1.20.58.60:FF:000039">
    <property type="entry name" value="Short stop, isoform N"/>
    <property type="match status" value="1"/>
</dbReference>
<dbReference type="GO" id="GO:0005856">
    <property type="term" value="C:cytoskeleton"/>
    <property type="evidence" value="ECO:0007669"/>
    <property type="project" value="UniProtKB-SubCell"/>
</dbReference>
<dbReference type="SUPFAM" id="SSF46966">
    <property type="entry name" value="Spectrin repeat"/>
    <property type="match status" value="30"/>
</dbReference>
<dbReference type="EMBL" id="JBFDAA010000020">
    <property type="protein sequence ID" value="KAL1115034.1"/>
    <property type="molecule type" value="Genomic_DNA"/>
</dbReference>
<dbReference type="Gene3D" id="1.20.58.60">
    <property type="match status" value="29"/>
</dbReference>
<keyword evidence="4" id="KW-0677">Repeat</keyword>
<dbReference type="InterPro" id="IPR011992">
    <property type="entry name" value="EF-hand-dom_pair"/>
</dbReference>
<evidence type="ECO:0000256" key="2">
    <source>
        <dbReference type="ARBA" id="ARBA00022490"/>
    </source>
</evidence>
<evidence type="ECO:0000313" key="11">
    <source>
        <dbReference type="EMBL" id="KAL1115034.1"/>
    </source>
</evidence>
<dbReference type="SUPFAM" id="SSF143575">
    <property type="entry name" value="GAS2 domain-like"/>
    <property type="match status" value="1"/>
</dbReference>
<dbReference type="Proteomes" id="UP001558652">
    <property type="component" value="Unassembled WGS sequence"/>
</dbReference>
<dbReference type="PROSITE" id="PS51460">
    <property type="entry name" value="GAR"/>
    <property type="match status" value="1"/>
</dbReference>
<protein>
    <recommendedName>
        <fullName evidence="13">Dystonin</fullName>
    </recommendedName>
</protein>
<feature type="coiled-coil region" evidence="7">
    <location>
        <begin position="820"/>
        <end position="854"/>
    </location>
</feature>
<dbReference type="InterPro" id="IPR002017">
    <property type="entry name" value="Spectrin_repeat"/>
</dbReference>
<feature type="coiled-coil region" evidence="7">
    <location>
        <begin position="519"/>
        <end position="570"/>
    </location>
</feature>
<evidence type="ECO:0000256" key="6">
    <source>
        <dbReference type="ARBA" id="ARBA00023212"/>
    </source>
</evidence>
<dbReference type="Pfam" id="PF13499">
    <property type="entry name" value="EF-hand_7"/>
    <property type="match status" value="1"/>
</dbReference>
<evidence type="ECO:0000259" key="9">
    <source>
        <dbReference type="PROSITE" id="PS50222"/>
    </source>
</evidence>
<dbReference type="FunFam" id="1.20.58.60:FF:000001">
    <property type="entry name" value="Microtubule-actin cross-linking factor 1"/>
    <property type="match status" value="4"/>
</dbReference>
<feature type="region of interest" description="Disordered" evidence="8">
    <location>
        <begin position="4385"/>
        <end position="4414"/>
    </location>
</feature>
<dbReference type="SMART" id="SM00150">
    <property type="entry name" value="SPEC"/>
    <property type="match status" value="33"/>
</dbReference>
<keyword evidence="7" id="KW-0175">Coiled coil</keyword>
<feature type="coiled-coil region" evidence="7">
    <location>
        <begin position="334"/>
        <end position="364"/>
    </location>
</feature>
<keyword evidence="5" id="KW-0106">Calcium</keyword>
<dbReference type="Gene3D" id="1.10.238.10">
    <property type="entry name" value="EF-hand"/>
    <property type="match status" value="1"/>
</dbReference>
<dbReference type="GO" id="GO:0005886">
    <property type="term" value="C:plasma membrane"/>
    <property type="evidence" value="ECO:0007669"/>
    <property type="project" value="UniProtKB-SubCell"/>
</dbReference>
<dbReference type="Pfam" id="PF21019">
    <property type="entry name" value="Spectrin_3"/>
    <property type="match status" value="1"/>
</dbReference>
<dbReference type="SUPFAM" id="SSF47473">
    <property type="entry name" value="EF-hand"/>
    <property type="match status" value="1"/>
</dbReference>
<evidence type="ECO:0000256" key="1">
    <source>
        <dbReference type="ARBA" id="ARBA00004245"/>
    </source>
</evidence>